<dbReference type="AlphaFoldDB" id="A0AA36J5T2"/>
<evidence type="ECO:0000313" key="1">
    <source>
        <dbReference type="EMBL" id="CAJ1399746.1"/>
    </source>
</evidence>
<protein>
    <submittedName>
        <fullName evidence="1">Uncharacterized protein</fullName>
    </submittedName>
</protein>
<dbReference type="EMBL" id="CAUJNA010003347">
    <property type="protein sequence ID" value="CAJ1399746.1"/>
    <property type="molecule type" value="Genomic_DNA"/>
</dbReference>
<name>A0AA36J5T2_9DINO</name>
<accession>A0AA36J5T2</accession>
<feature type="non-terminal residue" evidence="1">
    <location>
        <position position="1"/>
    </location>
</feature>
<reference evidence="1" key="1">
    <citation type="submission" date="2023-08" db="EMBL/GenBank/DDBJ databases">
        <authorList>
            <person name="Chen Y."/>
            <person name="Shah S."/>
            <person name="Dougan E. K."/>
            <person name="Thang M."/>
            <person name="Chan C."/>
        </authorList>
    </citation>
    <scope>NUCLEOTIDE SEQUENCE</scope>
</reference>
<comment type="caution">
    <text evidence="1">The sequence shown here is derived from an EMBL/GenBank/DDBJ whole genome shotgun (WGS) entry which is preliminary data.</text>
</comment>
<keyword evidence="2" id="KW-1185">Reference proteome</keyword>
<evidence type="ECO:0000313" key="2">
    <source>
        <dbReference type="Proteomes" id="UP001178507"/>
    </source>
</evidence>
<gene>
    <name evidence="1" type="ORF">EVOR1521_LOCUS23229</name>
</gene>
<dbReference type="Proteomes" id="UP001178507">
    <property type="component" value="Unassembled WGS sequence"/>
</dbReference>
<sequence length="377" mass="41530">CEEQKRRLAGLDLTGIRPLDDLMQKMRDDATVMFYMLPTLMTARAHYPEKVAEEISAPGSFAAIEICSGTAGLTAELRRLGAKQSEEHPQGLPWLTPRERQRVDSANQIYAFALRGEEKRLMDALPPHRRKVLQGKRLVLLREILQDAGYPDVKLAEDIAAGFDLVGETERSEAMPDHLLPATISIDELLDTAPGANRGIYHSTKSCGDPQVDEQLWEKTAKELADGWLVGPLPISSVELEGRLSRRFPIVQGGKVRPIDNYSESQVNDAITVVNRATVDGTDVQAAMAASLIRELDKAGASKCIKGMSFDLTSAYRQLAVTSCNAELSFSTLLDLLGWRYDKTGDKSDTMTQVVRSLGAKSAVTRYPRMSNALSVR</sequence>
<proteinExistence type="predicted"/>
<organism evidence="1 2">
    <name type="scientific">Effrenium voratum</name>
    <dbReference type="NCBI Taxonomy" id="2562239"/>
    <lineage>
        <taxon>Eukaryota</taxon>
        <taxon>Sar</taxon>
        <taxon>Alveolata</taxon>
        <taxon>Dinophyceae</taxon>
        <taxon>Suessiales</taxon>
        <taxon>Symbiodiniaceae</taxon>
        <taxon>Effrenium</taxon>
    </lineage>
</organism>